<keyword evidence="2" id="KW-0238">DNA-binding</keyword>
<dbReference type="Pfam" id="PF12833">
    <property type="entry name" value="HTH_18"/>
    <property type="match status" value="1"/>
</dbReference>
<dbReference type="PANTHER" id="PTHR46796">
    <property type="entry name" value="HTH-TYPE TRANSCRIPTIONAL ACTIVATOR RHAS-RELATED"/>
    <property type="match status" value="1"/>
</dbReference>
<dbReference type="InterPro" id="IPR050204">
    <property type="entry name" value="AraC_XylS_family_regulators"/>
</dbReference>
<sequence length="204" mass="23370">MNGSEEQSLHRAGITGITDRYRTFRNAAGIGTILVYFTETGFASFGTTATHELYNLSTSLEDIFRRSVIAATEEHLSECNTDAERISVTERFLLSQLQRREPDRLVAEAVRLIRSSGGTIRIRELNEKLYISQSPLEKRFRSIVGTSPKKFASIVRFQSVLRQIRTAGTLTDMAYEHHFFDQAHFIKDFRRYTGDSPEHFRSLL</sequence>
<dbReference type="EMBL" id="BAABEZ010000022">
    <property type="protein sequence ID" value="GAA4454961.1"/>
    <property type="molecule type" value="Genomic_DNA"/>
</dbReference>
<feature type="domain" description="HTH araC/xylS-type" evidence="4">
    <location>
        <begin position="103"/>
        <end position="203"/>
    </location>
</feature>
<keyword evidence="1" id="KW-0805">Transcription regulation</keyword>
<reference evidence="6" key="1">
    <citation type="journal article" date="2019" name="Int. J. Syst. Evol. Microbiol.">
        <title>The Global Catalogue of Microorganisms (GCM) 10K type strain sequencing project: providing services to taxonomists for standard genome sequencing and annotation.</title>
        <authorList>
            <consortium name="The Broad Institute Genomics Platform"/>
            <consortium name="The Broad Institute Genome Sequencing Center for Infectious Disease"/>
            <person name="Wu L."/>
            <person name="Ma J."/>
        </authorList>
    </citation>
    <scope>NUCLEOTIDE SEQUENCE [LARGE SCALE GENOMIC DNA]</scope>
    <source>
        <strain evidence="6">JCM 31921</strain>
    </source>
</reference>
<dbReference type="InterPro" id="IPR018060">
    <property type="entry name" value="HTH_AraC"/>
</dbReference>
<proteinExistence type="predicted"/>
<evidence type="ECO:0000259" key="4">
    <source>
        <dbReference type="PROSITE" id="PS01124"/>
    </source>
</evidence>
<evidence type="ECO:0000256" key="2">
    <source>
        <dbReference type="ARBA" id="ARBA00023125"/>
    </source>
</evidence>
<protein>
    <recommendedName>
        <fullName evidence="4">HTH araC/xylS-type domain-containing protein</fullName>
    </recommendedName>
</protein>
<dbReference type="Gene3D" id="1.10.10.60">
    <property type="entry name" value="Homeodomain-like"/>
    <property type="match status" value="1"/>
</dbReference>
<keyword evidence="3" id="KW-0804">Transcription</keyword>
<dbReference type="PROSITE" id="PS01124">
    <property type="entry name" value="HTH_ARAC_FAMILY_2"/>
    <property type="match status" value="1"/>
</dbReference>
<evidence type="ECO:0000313" key="6">
    <source>
        <dbReference type="Proteomes" id="UP001501410"/>
    </source>
</evidence>
<name>A0ABP8MTZ2_9BACT</name>
<comment type="caution">
    <text evidence="5">The sequence shown here is derived from an EMBL/GenBank/DDBJ whole genome shotgun (WGS) entry which is preliminary data.</text>
</comment>
<gene>
    <name evidence="5" type="ORF">GCM10023092_17790</name>
</gene>
<dbReference type="PANTHER" id="PTHR46796:SF13">
    <property type="entry name" value="HTH-TYPE TRANSCRIPTIONAL ACTIVATOR RHAS"/>
    <property type="match status" value="1"/>
</dbReference>
<dbReference type="SUPFAM" id="SSF46689">
    <property type="entry name" value="Homeodomain-like"/>
    <property type="match status" value="1"/>
</dbReference>
<evidence type="ECO:0000256" key="1">
    <source>
        <dbReference type="ARBA" id="ARBA00023015"/>
    </source>
</evidence>
<evidence type="ECO:0000313" key="5">
    <source>
        <dbReference type="EMBL" id="GAA4454961.1"/>
    </source>
</evidence>
<dbReference type="SMART" id="SM00342">
    <property type="entry name" value="HTH_ARAC"/>
    <property type="match status" value="1"/>
</dbReference>
<accession>A0ABP8MTZ2</accession>
<organism evidence="5 6">
    <name type="scientific">Rurimicrobium arvi</name>
    <dbReference type="NCBI Taxonomy" id="2049916"/>
    <lineage>
        <taxon>Bacteria</taxon>
        <taxon>Pseudomonadati</taxon>
        <taxon>Bacteroidota</taxon>
        <taxon>Chitinophagia</taxon>
        <taxon>Chitinophagales</taxon>
        <taxon>Chitinophagaceae</taxon>
        <taxon>Rurimicrobium</taxon>
    </lineage>
</organism>
<dbReference type="Proteomes" id="UP001501410">
    <property type="component" value="Unassembled WGS sequence"/>
</dbReference>
<evidence type="ECO:0000256" key="3">
    <source>
        <dbReference type="ARBA" id="ARBA00023163"/>
    </source>
</evidence>
<dbReference type="InterPro" id="IPR009057">
    <property type="entry name" value="Homeodomain-like_sf"/>
</dbReference>
<keyword evidence="6" id="KW-1185">Reference proteome</keyword>